<dbReference type="Proteomes" id="UP000008457">
    <property type="component" value="Chromosome"/>
</dbReference>
<evidence type="ECO:0000313" key="2">
    <source>
        <dbReference type="Proteomes" id="UP000008457"/>
    </source>
</evidence>
<organism evidence="1 2">
    <name type="scientific">Mahella australiensis (strain DSM 15567 / CIP 107919 / 50-1 BON)</name>
    <dbReference type="NCBI Taxonomy" id="697281"/>
    <lineage>
        <taxon>Bacteria</taxon>
        <taxon>Bacillati</taxon>
        <taxon>Bacillota</taxon>
        <taxon>Clostridia</taxon>
        <taxon>Thermoanaerobacterales</taxon>
        <taxon>Thermoanaerobacterales Family IV. Incertae Sedis</taxon>
        <taxon>Mahella</taxon>
    </lineage>
</organism>
<dbReference type="InterPro" id="IPR043740">
    <property type="entry name" value="DUF5685"/>
</dbReference>
<dbReference type="HOGENOM" id="CLU_067295_0_0_9"/>
<dbReference type="Pfam" id="PF18937">
    <property type="entry name" value="DUF5685"/>
    <property type="match status" value="1"/>
</dbReference>
<dbReference type="AlphaFoldDB" id="F3ZYV5"/>
<gene>
    <name evidence="1" type="ordered locus">Mahau_0487</name>
</gene>
<reference evidence="2" key="1">
    <citation type="submission" date="2010-11" db="EMBL/GenBank/DDBJ databases">
        <title>The complete genome of Mahella australiensis DSM 15567.</title>
        <authorList>
            <consortium name="US DOE Joint Genome Institute (JGI-PGF)"/>
            <person name="Lucas S."/>
            <person name="Copeland A."/>
            <person name="Lapidus A."/>
            <person name="Bruce D."/>
            <person name="Goodwin L."/>
            <person name="Pitluck S."/>
            <person name="Kyrpides N."/>
            <person name="Mavromatis K."/>
            <person name="Pagani I."/>
            <person name="Ivanova N."/>
            <person name="Teshima H."/>
            <person name="Brettin T."/>
            <person name="Detter J.C."/>
            <person name="Han C."/>
            <person name="Tapia R."/>
            <person name="Land M."/>
            <person name="Hauser L."/>
            <person name="Markowitz V."/>
            <person name="Cheng J.-F."/>
            <person name="Hugenholtz P."/>
            <person name="Woyke T."/>
            <person name="Wu D."/>
            <person name="Spring S."/>
            <person name="Pukall R."/>
            <person name="Steenblock K."/>
            <person name="Schneider S."/>
            <person name="Klenk H.-P."/>
            <person name="Eisen J.A."/>
        </authorList>
    </citation>
    <scope>NUCLEOTIDE SEQUENCE [LARGE SCALE GENOMIC DNA]</scope>
    <source>
        <strain evidence="2">DSM 15567 / CIP 107919 / 50-1 BON</strain>
    </source>
</reference>
<proteinExistence type="predicted"/>
<sequence>MFGYIKPDKPELKIKEYQHFRSYYCGLCKALGKNLGQVSRFTVSYDLAFAALLFASLHEGRDEIAPERCIVDPIHKKPIVKNNRFVDYTADMNVILMYHKLLDDWHNEHSLPARTVAVVLYRSFKSVKSKYPDKSCYIANKLTELDVLEKAGCSVVDEAAEPFAGLLREILTYPWNDVPAEQCRHLQDMAYDLGRWIYILDAYDDVEKDASSGNYNPLLLQFNYEGRDIKEFKAGIREWVEFNLTYTLSRVEESYRLLDIKRNKAILDNFIYLGLYKSMSEVLKV</sequence>
<name>F3ZYV5_MAHA5</name>
<keyword evidence="2" id="KW-1185">Reference proteome</keyword>
<evidence type="ECO:0000313" key="1">
    <source>
        <dbReference type="EMBL" id="AEE95700.1"/>
    </source>
</evidence>
<accession>F3ZYV5</accession>
<protein>
    <submittedName>
        <fullName evidence="1">Uncharacterized protein</fullName>
    </submittedName>
</protein>
<dbReference type="EMBL" id="CP002360">
    <property type="protein sequence ID" value="AEE95700.1"/>
    <property type="molecule type" value="Genomic_DNA"/>
</dbReference>
<dbReference type="STRING" id="697281.Mahau_0487"/>
<dbReference type="eggNOG" id="ENOG502Z8PZ">
    <property type="taxonomic scope" value="Bacteria"/>
</dbReference>
<reference evidence="1 2" key="2">
    <citation type="journal article" date="2011" name="Stand. Genomic Sci.">
        <title>Complete genome sequence of Mahella australiensis type strain (50-1 BON).</title>
        <authorList>
            <person name="Sikorski J."/>
            <person name="Teshima H."/>
            <person name="Nolan M."/>
            <person name="Lucas S."/>
            <person name="Hammon N."/>
            <person name="Deshpande S."/>
            <person name="Cheng J.F."/>
            <person name="Pitluck S."/>
            <person name="Liolios K."/>
            <person name="Pagani I."/>
            <person name="Ivanova N."/>
            <person name="Huntemann M."/>
            <person name="Mavromatis K."/>
            <person name="Ovchinikova G."/>
            <person name="Pati A."/>
            <person name="Tapia R."/>
            <person name="Han C."/>
            <person name="Goodwin L."/>
            <person name="Chen A."/>
            <person name="Palaniappan K."/>
            <person name="Land M."/>
            <person name="Hauser L."/>
            <person name="Ngatchou-Djao O.D."/>
            <person name="Rohde M."/>
            <person name="Pukall R."/>
            <person name="Spring S."/>
            <person name="Abt B."/>
            <person name="Goker M."/>
            <person name="Detter J.C."/>
            <person name="Woyke T."/>
            <person name="Bristow J."/>
            <person name="Markowitz V."/>
            <person name="Hugenholtz P."/>
            <person name="Eisen J.A."/>
            <person name="Kyrpides N.C."/>
            <person name="Klenk H.P."/>
            <person name="Lapidus A."/>
        </authorList>
    </citation>
    <scope>NUCLEOTIDE SEQUENCE [LARGE SCALE GENOMIC DNA]</scope>
    <source>
        <strain evidence="2">DSM 15567 / CIP 107919 / 50-1 BON</strain>
    </source>
</reference>
<dbReference type="KEGG" id="mas:Mahau_0487"/>